<keyword evidence="1" id="KW-1133">Transmembrane helix</keyword>
<dbReference type="InterPro" id="IPR011083">
    <property type="entry name" value="Phage_tail_collar_dom"/>
</dbReference>
<evidence type="ECO:0000313" key="3">
    <source>
        <dbReference type="EMBL" id="WDE07828.1"/>
    </source>
</evidence>
<keyword evidence="4" id="KW-1185">Reference proteome</keyword>
<dbReference type="RefSeq" id="WP_044841359.1">
    <property type="nucleotide sequence ID" value="NZ_CP059733.1"/>
</dbReference>
<organism evidence="3 4">
    <name type="scientific">Thalassomonas viridans</name>
    <dbReference type="NCBI Taxonomy" id="137584"/>
    <lineage>
        <taxon>Bacteria</taxon>
        <taxon>Pseudomonadati</taxon>
        <taxon>Pseudomonadota</taxon>
        <taxon>Gammaproteobacteria</taxon>
        <taxon>Alteromonadales</taxon>
        <taxon>Colwelliaceae</taxon>
        <taxon>Thalassomonas</taxon>
    </lineage>
</organism>
<reference evidence="3 4" key="1">
    <citation type="journal article" date="2015" name="Genome Announc.">
        <title>Draft Genome Sequences of Marine Isolates of Thalassomonas viridans and Thalassomonas actiniarum.</title>
        <authorList>
            <person name="Olonade I."/>
            <person name="van Zyl L.J."/>
            <person name="Trindade M."/>
        </authorList>
    </citation>
    <scope>NUCLEOTIDE SEQUENCE [LARGE SCALE GENOMIC DNA]</scope>
    <source>
        <strain evidence="3 4">XOM25</strain>
    </source>
</reference>
<dbReference type="InterPro" id="IPR037053">
    <property type="entry name" value="Phage_tail_collar_dom_sf"/>
</dbReference>
<dbReference type="Gene3D" id="3.90.1340.10">
    <property type="entry name" value="Phage tail collar domain"/>
    <property type="match status" value="1"/>
</dbReference>
<reference evidence="3 4" key="2">
    <citation type="journal article" date="2022" name="Mar. Drugs">
        <title>Bioassay-Guided Fractionation Leads to the Detection of Cholic Acid Generated by the Rare Thalassomonas sp.</title>
        <authorList>
            <person name="Pheiffer F."/>
            <person name="Schneider Y.K."/>
            <person name="Hansen E.H."/>
            <person name="Andersen J.H."/>
            <person name="Isaksson J."/>
            <person name="Busche T."/>
            <person name="R C."/>
            <person name="Kalinowski J."/>
            <person name="Zyl L.V."/>
            <person name="Trindade M."/>
        </authorList>
    </citation>
    <scope>NUCLEOTIDE SEQUENCE [LARGE SCALE GENOMIC DNA]</scope>
    <source>
        <strain evidence="3 4">XOM25</strain>
    </source>
</reference>
<feature type="domain" description="Phage tail collar" evidence="2">
    <location>
        <begin position="86"/>
        <end position="146"/>
    </location>
</feature>
<keyword evidence="1" id="KW-0472">Membrane</keyword>
<keyword evidence="1" id="KW-0812">Transmembrane</keyword>
<evidence type="ECO:0000259" key="2">
    <source>
        <dbReference type="Pfam" id="PF07484"/>
    </source>
</evidence>
<proteinExistence type="predicted"/>
<dbReference type="AlphaFoldDB" id="A0AAF0CBI9"/>
<dbReference type="SUPFAM" id="SSF88874">
    <property type="entry name" value="Receptor-binding domain of short tail fibre protein gp12"/>
    <property type="match status" value="1"/>
</dbReference>
<dbReference type="EMBL" id="CP059733">
    <property type="protein sequence ID" value="WDE07828.1"/>
    <property type="molecule type" value="Genomic_DNA"/>
</dbReference>
<name>A0AAF0CBI9_9GAMM</name>
<sequence length="254" mass="27550">MALSKIELGAIVALGTSIVTGAFVFGQLFSKVEVLESRLSQYEQQSLPAIKMEIDTKREELLASIREERVKAIEFLSKSGEIPVGSVFPYIGKESSIPGGYLLLNGQTISKSDFPELFSLISTLIPSAIDNGGSFVQLPDLRGKFLRGWGKKVDNSTTKVGDFQSSQVGGHIHSYSRITAFYGHNYSGADMGWASVPKSGEALRHSGEGGDGSNKYRSGVRAAIENTEPMSAKLETRPENFTVFYIVKAKASNK</sequence>
<dbReference type="Pfam" id="PF07484">
    <property type="entry name" value="Collar"/>
    <property type="match status" value="1"/>
</dbReference>
<feature type="transmembrane region" description="Helical" evidence="1">
    <location>
        <begin position="6"/>
        <end position="29"/>
    </location>
</feature>
<dbReference type="Proteomes" id="UP000032352">
    <property type="component" value="Chromosome"/>
</dbReference>
<dbReference type="KEGG" id="tvd:SG34_013645"/>
<evidence type="ECO:0000256" key="1">
    <source>
        <dbReference type="SAM" id="Phobius"/>
    </source>
</evidence>
<gene>
    <name evidence="3" type="ORF">SG34_013645</name>
</gene>
<accession>A0AAF0CBI9</accession>
<evidence type="ECO:0000313" key="4">
    <source>
        <dbReference type="Proteomes" id="UP000032352"/>
    </source>
</evidence>
<protein>
    <submittedName>
        <fullName evidence="3">Tail fiber protein</fullName>
    </submittedName>
</protein>